<dbReference type="Gene3D" id="1.25.40.420">
    <property type="match status" value="1"/>
</dbReference>
<dbReference type="Pfam" id="PF00651">
    <property type="entry name" value="BTB"/>
    <property type="match status" value="1"/>
</dbReference>
<evidence type="ECO:0000256" key="1">
    <source>
        <dbReference type="SAM" id="MobiDB-lite"/>
    </source>
</evidence>
<dbReference type="PROSITE" id="PS50097">
    <property type="entry name" value="BTB"/>
    <property type="match status" value="1"/>
</dbReference>
<dbReference type="OMA" id="TVLNHSM"/>
<dbReference type="CDD" id="cd18292">
    <property type="entry name" value="BTB_POZ_BTBD17"/>
    <property type="match status" value="1"/>
</dbReference>
<dbReference type="CDD" id="cd18493">
    <property type="entry name" value="BACK_BTBD17"/>
    <property type="match status" value="1"/>
</dbReference>
<feature type="compositionally biased region" description="Gly residues" evidence="1">
    <location>
        <begin position="25"/>
        <end position="35"/>
    </location>
</feature>
<keyword evidence="4" id="KW-1185">Reference proteome</keyword>
<evidence type="ECO:0000313" key="4">
    <source>
        <dbReference type="Proteomes" id="UP000198287"/>
    </source>
</evidence>
<feature type="domain" description="BTB" evidence="2">
    <location>
        <begin position="89"/>
        <end position="159"/>
    </location>
</feature>
<dbReference type="InterPro" id="IPR011333">
    <property type="entry name" value="SKP1/BTB/POZ_sf"/>
</dbReference>
<organism evidence="3 4">
    <name type="scientific">Folsomia candida</name>
    <name type="common">Springtail</name>
    <dbReference type="NCBI Taxonomy" id="158441"/>
    <lineage>
        <taxon>Eukaryota</taxon>
        <taxon>Metazoa</taxon>
        <taxon>Ecdysozoa</taxon>
        <taxon>Arthropoda</taxon>
        <taxon>Hexapoda</taxon>
        <taxon>Collembola</taxon>
        <taxon>Entomobryomorpha</taxon>
        <taxon>Isotomoidea</taxon>
        <taxon>Isotomidae</taxon>
        <taxon>Proisotominae</taxon>
        <taxon>Folsomia</taxon>
    </lineage>
</organism>
<evidence type="ECO:0000313" key="3">
    <source>
        <dbReference type="EMBL" id="OXA43649.1"/>
    </source>
</evidence>
<protein>
    <submittedName>
        <fullName evidence="3">BTB/POZ domain-containing protein 17</fullName>
    </submittedName>
</protein>
<feature type="region of interest" description="Disordered" evidence="1">
    <location>
        <begin position="13"/>
        <end position="64"/>
    </location>
</feature>
<dbReference type="SUPFAM" id="SSF54695">
    <property type="entry name" value="POZ domain"/>
    <property type="match status" value="1"/>
</dbReference>
<dbReference type="InterPro" id="IPR011705">
    <property type="entry name" value="BACK"/>
</dbReference>
<dbReference type="PANTHER" id="PTHR24410">
    <property type="entry name" value="HL07962P-RELATED"/>
    <property type="match status" value="1"/>
</dbReference>
<comment type="caution">
    <text evidence="3">The sequence shown here is derived from an EMBL/GenBank/DDBJ whole genome shotgun (WGS) entry which is preliminary data.</text>
</comment>
<dbReference type="OrthoDB" id="2359033at2759"/>
<gene>
    <name evidence="3" type="ORF">Fcan01_21537</name>
</gene>
<dbReference type="Pfam" id="PF07707">
    <property type="entry name" value="BACK"/>
    <property type="match status" value="1"/>
</dbReference>
<proteinExistence type="predicted"/>
<sequence>MFSRFSTMFHNVRIPGGSGGDRRVGGNGNNGGGGSRPPTPSSSTYGSYPKKSRSDRGGKTGPGLQAVELDNSAAVISKIAHLYAERLLSDITLVINGAEYPAHRLILCASSDVFQVMLMNPNWNEAKESKVVLQESVECAQIFENFLKYLYTGGLKLELQNVLHVLILADKYNVKDLISLCLSYMEIHIPVAAQHSQLILWLQYASNFGEHHAKIAECCRNYLKWNLESVSKAEDFPHLEPDLFTSILRQDDVVVFDEYRLYQIVEYWLMCRTEKGCESDLDAEMENEVSKMVYQTMQHIRFPMMNPRQIADLIQSPLIRTCEPVIDLMAMAMNFHNGCIENDVDMVPSSLSSLSSRHRQSLSSSRNPNYKFFTPRLYCTDQWSVCMVTPFDKLQHYQAQTLVFATPCSFSELLSKSDKQIEWCLDFYPKAVQFQKFCLIGWHETTEMPDHILKTVRLSVVCRSEGNEDVRVHIGILIAGSQDGVEHVRKVVNKNHIFSERDRVLNIDDLLPYGDLNPCAQCVARNRVQHPSGTSSSRMGVGFPPASPSCPTVQSDNYNGELHQNNSNSNTNSCWNCHATELSGTKSCFLIGDCTIKIRIAITPLP</sequence>
<name>A0A226DEQ6_FOLCA</name>
<evidence type="ECO:0000259" key="2">
    <source>
        <dbReference type="PROSITE" id="PS50097"/>
    </source>
</evidence>
<dbReference type="InterPro" id="IPR051481">
    <property type="entry name" value="BTB-POZ/Galectin-3-binding"/>
</dbReference>
<dbReference type="AlphaFoldDB" id="A0A226DEQ6"/>
<reference evidence="3 4" key="1">
    <citation type="submission" date="2015-12" db="EMBL/GenBank/DDBJ databases">
        <title>The genome of Folsomia candida.</title>
        <authorList>
            <person name="Faddeeva A."/>
            <person name="Derks M.F."/>
            <person name="Anvar Y."/>
            <person name="Smit S."/>
            <person name="Van Straalen N."/>
            <person name="Roelofs D."/>
        </authorList>
    </citation>
    <scope>NUCLEOTIDE SEQUENCE [LARGE SCALE GENOMIC DNA]</scope>
    <source>
        <strain evidence="3 4">VU population</strain>
        <tissue evidence="3">Whole body</tissue>
    </source>
</reference>
<dbReference type="InterPro" id="IPR000210">
    <property type="entry name" value="BTB/POZ_dom"/>
</dbReference>
<dbReference type="InterPro" id="IPR056184">
    <property type="entry name" value="TRAF_BTBD17"/>
</dbReference>
<dbReference type="SMART" id="SM00225">
    <property type="entry name" value="BTB"/>
    <property type="match status" value="1"/>
</dbReference>
<dbReference type="EMBL" id="LNIX01000021">
    <property type="protein sequence ID" value="OXA43649.1"/>
    <property type="molecule type" value="Genomic_DNA"/>
</dbReference>
<accession>A0A226DEQ6</accession>
<dbReference type="Gene3D" id="3.30.710.10">
    <property type="entry name" value="Potassium Channel Kv1.1, Chain A"/>
    <property type="match status" value="1"/>
</dbReference>
<dbReference type="Proteomes" id="UP000198287">
    <property type="component" value="Unassembled WGS sequence"/>
</dbReference>
<dbReference type="PANTHER" id="PTHR24410:SF41">
    <property type="entry name" value="HL07962P"/>
    <property type="match status" value="1"/>
</dbReference>
<dbReference type="Pfam" id="PF23651">
    <property type="entry name" value="TRAF_BTBD17"/>
    <property type="match status" value="1"/>
</dbReference>
<dbReference type="SMART" id="SM00875">
    <property type="entry name" value="BACK"/>
    <property type="match status" value="1"/>
</dbReference>